<evidence type="ECO:0000256" key="1">
    <source>
        <dbReference type="ARBA" id="ARBA00006717"/>
    </source>
</evidence>
<evidence type="ECO:0000313" key="6">
    <source>
        <dbReference type="Proteomes" id="UP001190925"/>
    </source>
</evidence>
<dbReference type="SMART" id="SM00855">
    <property type="entry name" value="PGAM"/>
    <property type="match status" value="1"/>
</dbReference>
<dbReference type="NCBIfam" id="TIGR01258">
    <property type="entry name" value="pgm_1"/>
    <property type="match status" value="1"/>
</dbReference>
<dbReference type="GO" id="GO:0004619">
    <property type="term" value="F:phosphoglycerate mutase activity"/>
    <property type="evidence" value="ECO:0007669"/>
    <property type="project" value="UniProtKB-EC"/>
</dbReference>
<comment type="caution">
    <text evidence="5">The sequence shown here is derived from an EMBL/GenBank/DDBJ whole genome shotgun (WGS) entry which is preliminary data.</text>
</comment>
<feature type="binding site" evidence="4">
    <location>
        <begin position="21"/>
        <end position="22"/>
    </location>
    <ligand>
        <name>substrate</name>
    </ligand>
</feature>
<reference evidence="5 6" key="1">
    <citation type="journal article" date="2018" name="bioRxiv">
        <title>Evidence of independent acquisition and adaption of ultra-small bacteria to human hosts across the highly diverse yet reduced genomes of the phylum Saccharibacteria.</title>
        <authorList>
            <person name="McLean J.S."/>
            <person name="Bor B."/>
            <person name="To T.T."/>
            <person name="Liu Q."/>
            <person name="Kearns K.A."/>
            <person name="Solden L.M."/>
            <person name="Wrighton K.C."/>
            <person name="He X."/>
            <person name="Shi W."/>
        </authorList>
    </citation>
    <scope>NUCLEOTIDE SEQUENCE [LARGE SCALE GENOMIC DNA]</scope>
    <source>
        <strain evidence="5 6">TM7_CMJM_G6_1_HOT_870</strain>
    </source>
</reference>
<comment type="similarity">
    <text evidence="1 4">Belongs to the phosphoglycerate mutase family. BPG-dependent PGAM subfamily.</text>
</comment>
<dbReference type="InterPro" id="IPR005952">
    <property type="entry name" value="Phosphogly_mut1"/>
</dbReference>
<dbReference type="Proteomes" id="UP001190925">
    <property type="component" value="Unassembled WGS sequence"/>
</dbReference>
<feature type="site" description="Transition state stabilizer" evidence="4">
    <location>
        <position position="182"/>
    </location>
</feature>
<keyword evidence="3 4" id="KW-0413">Isomerase</keyword>
<dbReference type="InterPro" id="IPR013078">
    <property type="entry name" value="His_Pase_superF_clade-1"/>
</dbReference>
<feature type="binding site" evidence="4">
    <location>
        <begin position="183"/>
        <end position="184"/>
    </location>
    <ligand>
        <name>substrate</name>
    </ligand>
</feature>
<protein>
    <recommendedName>
        <fullName evidence="4">2,3-bisphosphoglycerate-dependent phosphoglycerate mutase</fullName>
        <shortName evidence="4">BPG-dependent PGAM</shortName>
        <shortName evidence="4">PGAM</shortName>
        <shortName evidence="4">Phosphoglyceromutase</shortName>
        <shortName evidence="4">dPGM</shortName>
        <ecNumber evidence="4">5.4.2.11</ecNumber>
    </recommendedName>
</protein>
<keyword evidence="2 4" id="KW-0324">Glycolysis</keyword>
<dbReference type="NCBIfam" id="NF010715">
    <property type="entry name" value="PRK14117.1"/>
    <property type="match status" value="1"/>
</dbReference>
<dbReference type="RefSeq" id="WP_129719015.1">
    <property type="nucleotide sequence ID" value="NZ_PRLK01000015.1"/>
</dbReference>
<comment type="pathway">
    <text evidence="4">Carbohydrate degradation; glycolysis; pyruvate from D-glyceraldehyde 3-phosphate: step 3/5.</text>
</comment>
<feature type="binding site" evidence="4">
    <location>
        <begin position="87"/>
        <end position="90"/>
    </location>
    <ligand>
        <name>substrate</name>
    </ligand>
</feature>
<evidence type="ECO:0000256" key="2">
    <source>
        <dbReference type="ARBA" id="ARBA00023152"/>
    </source>
</evidence>
<feature type="binding site" evidence="4">
    <location>
        <position position="60"/>
    </location>
    <ligand>
        <name>substrate</name>
    </ligand>
</feature>
<accession>A0ABY0FH72</accession>
<feature type="active site" description="Proton donor/acceptor" evidence="4">
    <location>
        <position position="87"/>
    </location>
</feature>
<feature type="binding site" evidence="4">
    <location>
        <position position="98"/>
    </location>
    <ligand>
        <name>substrate</name>
    </ligand>
</feature>
<gene>
    <name evidence="4 5" type="primary">gpmA</name>
    <name evidence="5" type="ORF">G6CMJM_00625</name>
</gene>
<dbReference type="EMBL" id="PRLK01000015">
    <property type="protein sequence ID" value="RYC72290.1"/>
    <property type="molecule type" value="Genomic_DNA"/>
</dbReference>
<evidence type="ECO:0000256" key="4">
    <source>
        <dbReference type="HAMAP-Rule" id="MF_01039"/>
    </source>
</evidence>
<name>A0ABY0FH72_9BACT</name>
<proteinExistence type="inferred from homology"/>
<dbReference type="Pfam" id="PF00300">
    <property type="entry name" value="His_Phos_1"/>
    <property type="match status" value="1"/>
</dbReference>
<keyword evidence="4" id="KW-0312">Gluconeogenesis</keyword>
<dbReference type="NCBIfam" id="NF010713">
    <property type="entry name" value="PRK14115.1"/>
    <property type="match status" value="1"/>
</dbReference>
<keyword evidence="6" id="KW-1185">Reference proteome</keyword>
<evidence type="ECO:0000313" key="5">
    <source>
        <dbReference type="EMBL" id="RYC72290.1"/>
    </source>
</evidence>
<dbReference type="PANTHER" id="PTHR11931">
    <property type="entry name" value="PHOSPHOGLYCERATE MUTASE"/>
    <property type="match status" value="1"/>
</dbReference>
<feature type="binding site" evidence="4">
    <location>
        <begin position="114"/>
        <end position="115"/>
    </location>
    <ligand>
        <name>substrate</name>
    </ligand>
</feature>
<reference evidence="5 6" key="2">
    <citation type="journal article" date="2020" name="Cell Rep.">
        <title>Acquisition and Adaptation of Ultra-small Parasitic Reduced Genome Bacteria to Mammalian Hosts.</title>
        <authorList>
            <person name="McLean J.S."/>
            <person name="Bor B."/>
            <person name="Kerns K.A."/>
            <person name="Liu Q."/>
            <person name="To T.T."/>
            <person name="Solden L."/>
            <person name="Hendrickson E.L."/>
            <person name="Wrighton K."/>
            <person name="Shi W."/>
            <person name="He X."/>
        </authorList>
    </citation>
    <scope>NUCLEOTIDE SEQUENCE [LARGE SCALE GENOMIC DNA]</scope>
    <source>
        <strain evidence="5 6">TM7_CMJM_G6_1_HOT_870</strain>
    </source>
</reference>
<comment type="catalytic activity">
    <reaction evidence="4">
        <text>(2R)-2-phosphoglycerate = (2R)-3-phosphoglycerate</text>
        <dbReference type="Rhea" id="RHEA:15901"/>
        <dbReference type="ChEBI" id="CHEBI:58272"/>
        <dbReference type="ChEBI" id="CHEBI:58289"/>
        <dbReference type="EC" id="5.4.2.11"/>
    </reaction>
</comment>
<feature type="active site" description="Tele-phosphohistidine intermediate" evidence="4">
    <location>
        <position position="9"/>
    </location>
</feature>
<dbReference type="HAMAP" id="MF_01039">
    <property type="entry name" value="PGAM_GpmA"/>
    <property type="match status" value="1"/>
</dbReference>
<dbReference type="SUPFAM" id="SSF53254">
    <property type="entry name" value="Phosphoglycerate mutase-like"/>
    <property type="match status" value="1"/>
</dbReference>
<dbReference type="EC" id="5.4.2.11" evidence="4"/>
<evidence type="ECO:0000256" key="3">
    <source>
        <dbReference type="ARBA" id="ARBA00023235"/>
    </source>
</evidence>
<dbReference type="Gene3D" id="3.40.50.1240">
    <property type="entry name" value="Phosphoglycerate mutase-like"/>
    <property type="match status" value="1"/>
</dbReference>
<dbReference type="InterPro" id="IPR029033">
    <property type="entry name" value="His_PPase_superfam"/>
</dbReference>
<organism evidence="5 6">
    <name type="scientific">Candidatus Nanogingivalis gingivitcus</name>
    <dbReference type="NCBI Taxonomy" id="2171992"/>
    <lineage>
        <taxon>Bacteria</taxon>
        <taxon>Candidatus Saccharimonadota</taxon>
        <taxon>Candidatus Nanosyncoccalia</taxon>
        <taxon>Candidatus Nanogingivales</taxon>
        <taxon>Candidatus Nanogingivalaceae</taxon>
        <taxon>Candidatus Nanogingivalis</taxon>
    </lineage>
</organism>
<comment type="function">
    <text evidence="4">Catalyzes the interconversion of 2-phosphoglycerate and 3-phosphoglycerate.</text>
</comment>
<dbReference type="CDD" id="cd07067">
    <property type="entry name" value="HP_PGM_like"/>
    <property type="match status" value="1"/>
</dbReference>
<sequence>MVKLVFARHGESEWNKANLFTGWADVDLSEKGIQQAIDGGKLIKEAGIEFDMAYTSVLKRAIKTTNLALEAADQLWVPVEKSWRLNERHYGDLTGKNKAEAAEQFGDEQVHIWRRSYDVLPPAMERDNEYSAHADRRYALLDDSVVPDAENLKVTLERALPFWEDKIAPALKSGKNVFVGAHGNSIRALVKHIKGLSDDEIMGVEIPNFPPLVFEFDENLKVIKEYSLGE</sequence>
<feature type="binding site" evidence="4">
    <location>
        <begin position="8"/>
        <end position="15"/>
    </location>
    <ligand>
        <name>substrate</name>
    </ligand>
</feature>